<dbReference type="GO" id="GO:0016757">
    <property type="term" value="F:glycosyltransferase activity"/>
    <property type="evidence" value="ECO:0007669"/>
    <property type="project" value="InterPro"/>
</dbReference>
<evidence type="ECO:0000259" key="2">
    <source>
        <dbReference type="Pfam" id="PF00534"/>
    </source>
</evidence>
<dbReference type="InterPro" id="IPR028098">
    <property type="entry name" value="Glyco_trans_4-like_N"/>
</dbReference>
<dbReference type="Proteomes" id="UP001369247">
    <property type="component" value="Unassembled WGS sequence"/>
</dbReference>
<feature type="domain" description="Glycosyl transferase family 1" evidence="2">
    <location>
        <begin position="197"/>
        <end position="355"/>
    </location>
</feature>
<evidence type="ECO:0000259" key="3">
    <source>
        <dbReference type="Pfam" id="PF13439"/>
    </source>
</evidence>
<sequence>MKVALINNSPNNIATGRYIFSLYRSLNKLNKKNTVFDHFLFDNERKALCKLNGEEKVIVKLRKIPFLENEKFIWSEFLFDCRAARFIPSFYDIYHISSQDLSVLTYYKRFSSKKTVITVHDLFYATHPDNIFRKIISMPLYKGITGADAIITVSNYTKNQLVKNWNISHENIFTTYLGVDRDTFRKTNEYDCLYDKYGLKRNCRYILHIGSDVGRKNVGTLIRSFYKLKNEFNDVDDVVLIKINKLSNRNIVLINKLDLNNDIRVLDHVSEYELPLFYNFADVFVFPSIAEGFGFPPLEAMSCGTPVVASNSTAIPEVVGDGGIMVDPYDVDGFASAIYELLNNKNLRTKMIKRALRQSKKFTWDRCADETFKVYEHLKAA</sequence>
<organism evidence="5">
    <name type="scientific">Methanothermobacter wolfeii</name>
    <name type="common">Methanobacterium wolfei</name>
    <dbReference type="NCBI Taxonomy" id="145261"/>
    <lineage>
        <taxon>Archaea</taxon>
        <taxon>Methanobacteriati</taxon>
        <taxon>Methanobacteriota</taxon>
        <taxon>Methanomada group</taxon>
        <taxon>Methanobacteria</taxon>
        <taxon>Methanobacteriales</taxon>
        <taxon>Methanobacteriaceae</taxon>
        <taxon>Methanothermobacter</taxon>
    </lineage>
</organism>
<protein>
    <submittedName>
        <fullName evidence="4">Glycosyltransferase family 1 protein</fullName>
    </submittedName>
    <submittedName>
        <fullName evidence="5">Glycosyltransferase family 4 protein</fullName>
    </submittedName>
</protein>
<dbReference type="Pfam" id="PF00534">
    <property type="entry name" value="Glycos_transf_1"/>
    <property type="match status" value="1"/>
</dbReference>
<feature type="domain" description="Glycosyltransferase subfamily 4-like N-terminal" evidence="3">
    <location>
        <begin position="16"/>
        <end position="182"/>
    </location>
</feature>
<dbReference type="PANTHER" id="PTHR46401:SF2">
    <property type="entry name" value="GLYCOSYLTRANSFERASE WBBK-RELATED"/>
    <property type="match status" value="1"/>
</dbReference>
<dbReference type="CDD" id="cd03809">
    <property type="entry name" value="GT4_MtfB-like"/>
    <property type="match status" value="1"/>
</dbReference>
<dbReference type="AlphaFoldDB" id="A0A9E7RW29"/>
<reference evidence="5" key="1">
    <citation type="submission" date="2022-09" db="EMBL/GenBank/DDBJ databases">
        <title>Characterization of three MwoI isoschizomers from sequenced genome and metagenomes.</title>
        <authorList>
            <person name="Fomenkov A."/>
            <person name="Xu S.Y."/>
            <person name="Roberts R.J."/>
        </authorList>
    </citation>
    <scope>NUCLEOTIDE SEQUENCE</scope>
    <source>
        <strain evidence="5">DSM 2970</strain>
    </source>
</reference>
<name>A0A9E7RW29_METWO</name>
<reference evidence="4 6" key="2">
    <citation type="submission" date="2023-12" db="EMBL/GenBank/DDBJ databases">
        <title>Phenotypic and Genomic Characterization of Methanothermobacter wolfeii Strain BSEL, a CO2-Capturing Archaeon with Minimal Nutrient Requirements.</title>
        <authorList>
            <person name="Ale Enriquez F."/>
            <person name="Ahring B.K."/>
        </authorList>
    </citation>
    <scope>NUCLEOTIDE SEQUENCE [LARGE SCALE GENOMIC DNA]</scope>
    <source>
        <strain evidence="4 6">BSEL-1</strain>
    </source>
</reference>
<keyword evidence="6" id="KW-1185">Reference proteome</keyword>
<keyword evidence="1" id="KW-0808">Transferase</keyword>
<gene>
    <name evidence="5" type="ORF">N5910_03795</name>
    <name evidence="4" type="ORF">U2150_07705</name>
</gene>
<dbReference type="FunFam" id="3.40.50.2000:FF:000119">
    <property type="entry name" value="Glycosyl transferase group 1"/>
    <property type="match status" value="1"/>
</dbReference>
<proteinExistence type="predicted"/>
<evidence type="ECO:0000313" key="4">
    <source>
        <dbReference type="EMBL" id="MEJ8543368.1"/>
    </source>
</evidence>
<dbReference type="SUPFAM" id="SSF53756">
    <property type="entry name" value="UDP-Glycosyltransferase/glycogen phosphorylase"/>
    <property type="match status" value="1"/>
</dbReference>
<dbReference type="EMBL" id="JAXUHJ010000014">
    <property type="protein sequence ID" value="MEJ8543368.1"/>
    <property type="molecule type" value="Genomic_DNA"/>
</dbReference>
<dbReference type="EMBL" id="CP104550">
    <property type="protein sequence ID" value="UXH32417.1"/>
    <property type="molecule type" value="Genomic_DNA"/>
</dbReference>
<evidence type="ECO:0000313" key="5">
    <source>
        <dbReference type="EMBL" id="UXH32417.1"/>
    </source>
</evidence>
<dbReference type="InterPro" id="IPR001296">
    <property type="entry name" value="Glyco_trans_1"/>
</dbReference>
<dbReference type="GeneID" id="75106345"/>
<dbReference type="Gene3D" id="3.40.50.2000">
    <property type="entry name" value="Glycogen Phosphorylase B"/>
    <property type="match status" value="2"/>
</dbReference>
<accession>A0A9E7RW29</accession>
<dbReference type="RefSeq" id="WP_261599800.1">
    <property type="nucleotide sequence ID" value="NZ_CP104550.1"/>
</dbReference>
<dbReference type="Pfam" id="PF13439">
    <property type="entry name" value="Glyco_transf_4"/>
    <property type="match status" value="1"/>
</dbReference>
<evidence type="ECO:0000313" key="6">
    <source>
        <dbReference type="Proteomes" id="UP001369247"/>
    </source>
</evidence>
<dbReference type="PANTHER" id="PTHR46401">
    <property type="entry name" value="GLYCOSYLTRANSFERASE WBBK-RELATED"/>
    <property type="match status" value="1"/>
</dbReference>
<evidence type="ECO:0000256" key="1">
    <source>
        <dbReference type="ARBA" id="ARBA00022679"/>
    </source>
</evidence>
<dbReference type="Proteomes" id="UP001065373">
    <property type="component" value="Chromosome"/>
</dbReference>